<evidence type="ECO:0000256" key="12">
    <source>
        <dbReference type="SAM" id="SignalP"/>
    </source>
</evidence>
<dbReference type="Pfam" id="PF07645">
    <property type="entry name" value="EGF_CA"/>
    <property type="match status" value="4"/>
</dbReference>
<sequence length="358" mass="39769">MKATYVLLCVGLLVLPATICQSPAERDSYTECTDGYEWDVQTQLCRDINECETIQQACQGEMKCFNHYGGYLCLPRSASVITAPETTSQSEPSVPVESNDSFNPCPVGYRAQGETCVDANECEMGAPCQQRCYNSYGTFLCRCEQGYDLGPDGFSCNDIDECSYSSFLCQFQCVNEPGKFSCVCPEGYELLGTRLCQDVNECETGTHQCGEGQVCVNIHGGHQCVSSNRCQDPYVQVSENRCICPVVKPECRDLPFSIVHRYMSITSERSVPSDIFQIQATSVYPGAYNSFRIRSGNENEEFYIRQINNISAMLVLARAVTGPKEYVLDLEMVSVNPLLSYQTSSVLRLSVYVGPHAF</sequence>
<dbReference type="Gene3D" id="2.10.25.10">
    <property type="entry name" value="Laminin"/>
    <property type="match status" value="4"/>
</dbReference>
<keyword evidence="9" id="KW-1015">Disulfide bond</keyword>
<keyword evidence="8" id="KW-0106">Calcium</keyword>
<dbReference type="FunFam" id="2.10.25.10:FF:000290">
    <property type="entry name" value="EGF-containing fibulin-like extracellular matrix protein 2"/>
    <property type="match status" value="1"/>
</dbReference>
<dbReference type="PROSITE" id="PS01186">
    <property type="entry name" value="EGF_2"/>
    <property type="match status" value="2"/>
</dbReference>
<dbReference type="SUPFAM" id="SSF57184">
    <property type="entry name" value="Growth factor receptor domain"/>
    <property type="match status" value="1"/>
</dbReference>
<reference evidence="14" key="1">
    <citation type="submission" date="2023-08" db="EMBL/GenBank/DDBJ databases">
        <title>Chromosome-level Genome Assembly of mud carp (Cirrhinus molitorella).</title>
        <authorList>
            <person name="Liu H."/>
        </authorList>
    </citation>
    <scope>NUCLEOTIDE SEQUENCE</scope>
    <source>
        <strain evidence="14">Prfri</strain>
        <tissue evidence="14">Muscle</tissue>
    </source>
</reference>
<evidence type="ECO:0000256" key="9">
    <source>
        <dbReference type="ARBA" id="ARBA00023157"/>
    </source>
</evidence>
<evidence type="ECO:0000256" key="4">
    <source>
        <dbReference type="ARBA" id="ARBA00022530"/>
    </source>
</evidence>
<dbReference type="GO" id="GO:0005509">
    <property type="term" value="F:calcium ion binding"/>
    <property type="evidence" value="ECO:0007669"/>
    <property type="project" value="InterPro"/>
</dbReference>
<dbReference type="PANTHER" id="PTHR24050">
    <property type="entry name" value="PA14 DOMAIN-CONTAINING PROTEIN"/>
    <property type="match status" value="1"/>
</dbReference>
<evidence type="ECO:0000256" key="1">
    <source>
        <dbReference type="ARBA" id="ARBA00004498"/>
    </source>
</evidence>
<feature type="chain" id="PRO_5041688158" description="EGF-like domain-containing protein" evidence="12">
    <location>
        <begin position="21"/>
        <end position="358"/>
    </location>
</feature>
<evidence type="ECO:0000313" key="15">
    <source>
        <dbReference type="Proteomes" id="UP001187343"/>
    </source>
</evidence>
<dbReference type="InterPro" id="IPR055088">
    <property type="entry name" value="Fibulin_C"/>
</dbReference>
<dbReference type="PROSITE" id="PS00010">
    <property type="entry name" value="ASX_HYDROXYL"/>
    <property type="match status" value="1"/>
</dbReference>
<evidence type="ECO:0000256" key="7">
    <source>
        <dbReference type="ARBA" id="ARBA00022737"/>
    </source>
</evidence>
<keyword evidence="4" id="KW-0272">Extracellular matrix</keyword>
<dbReference type="CDD" id="cd00054">
    <property type="entry name" value="EGF_CA"/>
    <property type="match status" value="1"/>
</dbReference>
<feature type="signal peptide" evidence="12">
    <location>
        <begin position="1"/>
        <end position="20"/>
    </location>
</feature>
<keyword evidence="5 11" id="KW-0245">EGF-like domain</keyword>
<dbReference type="InterPro" id="IPR052235">
    <property type="entry name" value="Nephronectin_domain"/>
</dbReference>
<keyword evidence="3" id="KW-0964">Secreted</keyword>
<protein>
    <recommendedName>
        <fullName evidence="13">EGF-like domain-containing protein</fullName>
    </recommendedName>
</protein>
<dbReference type="InterPro" id="IPR009030">
    <property type="entry name" value="Growth_fac_rcpt_cys_sf"/>
</dbReference>
<evidence type="ECO:0000313" key="14">
    <source>
        <dbReference type="EMBL" id="KAK2872746.1"/>
    </source>
</evidence>
<evidence type="ECO:0000256" key="6">
    <source>
        <dbReference type="ARBA" id="ARBA00022729"/>
    </source>
</evidence>
<evidence type="ECO:0000256" key="2">
    <source>
        <dbReference type="ARBA" id="ARBA00006127"/>
    </source>
</evidence>
<dbReference type="SMART" id="SM00181">
    <property type="entry name" value="EGF"/>
    <property type="match status" value="3"/>
</dbReference>
<proteinExistence type="inferred from homology"/>
<feature type="domain" description="EGF-like" evidence="13">
    <location>
        <begin position="158"/>
        <end position="197"/>
    </location>
</feature>
<dbReference type="AlphaFoldDB" id="A0AA88TB89"/>
<name>A0AA88TB89_9TELE</name>
<evidence type="ECO:0000259" key="13">
    <source>
        <dbReference type="PROSITE" id="PS50026"/>
    </source>
</evidence>
<dbReference type="FunFam" id="2.10.25.10:FF:000201">
    <property type="entry name" value="EGF-containing fibulin-like extracellular matrix protein 2"/>
    <property type="match status" value="1"/>
</dbReference>
<dbReference type="SMART" id="SM00179">
    <property type="entry name" value="EGF_CA"/>
    <property type="match status" value="4"/>
</dbReference>
<dbReference type="PROSITE" id="PS50026">
    <property type="entry name" value="EGF_3"/>
    <property type="match status" value="1"/>
</dbReference>
<comment type="caution">
    <text evidence="14">The sequence shown here is derived from an EMBL/GenBank/DDBJ whole genome shotgun (WGS) entry which is preliminary data.</text>
</comment>
<evidence type="ECO:0000256" key="3">
    <source>
        <dbReference type="ARBA" id="ARBA00022525"/>
    </source>
</evidence>
<dbReference type="Proteomes" id="UP001187343">
    <property type="component" value="Unassembled WGS sequence"/>
</dbReference>
<dbReference type="EMBL" id="JAUYZG010000022">
    <property type="protein sequence ID" value="KAK2872746.1"/>
    <property type="molecule type" value="Genomic_DNA"/>
</dbReference>
<dbReference type="Pfam" id="PF22914">
    <property type="entry name" value="Fibulin_C"/>
    <property type="match status" value="1"/>
</dbReference>
<dbReference type="PANTHER" id="PTHR24050:SF28">
    <property type="entry name" value="UROMODULIN-LIKE"/>
    <property type="match status" value="1"/>
</dbReference>
<dbReference type="InterPro" id="IPR000152">
    <property type="entry name" value="EGF-type_Asp/Asn_hydroxyl_site"/>
</dbReference>
<keyword evidence="10" id="KW-0325">Glycoprotein</keyword>
<comment type="subcellular location">
    <subcellularLocation>
        <location evidence="1">Secreted</location>
        <location evidence="1">Extracellular space</location>
        <location evidence="1">Extracellular matrix</location>
    </subcellularLocation>
</comment>
<gene>
    <name evidence="14" type="ORF">Q8A67_022643</name>
</gene>
<dbReference type="InterPro" id="IPR000742">
    <property type="entry name" value="EGF"/>
</dbReference>
<comment type="similarity">
    <text evidence="2">Belongs to the fibulin family.</text>
</comment>
<evidence type="ECO:0000256" key="5">
    <source>
        <dbReference type="ARBA" id="ARBA00022536"/>
    </source>
</evidence>
<comment type="caution">
    <text evidence="11">Lacks conserved residue(s) required for the propagation of feature annotation.</text>
</comment>
<dbReference type="InterPro" id="IPR001881">
    <property type="entry name" value="EGF-like_Ca-bd_dom"/>
</dbReference>
<dbReference type="GO" id="GO:0031012">
    <property type="term" value="C:extracellular matrix"/>
    <property type="evidence" value="ECO:0007669"/>
    <property type="project" value="UniProtKB-ARBA"/>
</dbReference>
<accession>A0AA88TB89</accession>
<keyword evidence="6 12" id="KW-0732">Signal</keyword>
<evidence type="ECO:0000256" key="10">
    <source>
        <dbReference type="ARBA" id="ARBA00023180"/>
    </source>
</evidence>
<organism evidence="14 15">
    <name type="scientific">Cirrhinus molitorella</name>
    <name type="common">mud carp</name>
    <dbReference type="NCBI Taxonomy" id="172907"/>
    <lineage>
        <taxon>Eukaryota</taxon>
        <taxon>Metazoa</taxon>
        <taxon>Chordata</taxon>
        <taxon>Craniata</taxon>
        <taxon>Vertebrata</taxon>
        <taxon>Euteleostomi</taxon>
        <taxon>Actinopterygii</taxon>
        <taxon>Neopterygii</taxon>
        <taxon>Teleostei</taxon>
        <taxon>Ostariophysi</taxon>
        <taxon>Cypriniformes</taxon>
        <taxon>Cyprinidae</taxon>
        <taxon>Labeoninae</taxon>
        <taxon>Labeonini</taxon>
        <taxon>Cirrhinus</taxon>
    </lineage>
</organism>
<dbReference type="InterPro" id="IPR049883">
    <property type="entry name" value="NOTCH1_EGF-like"/>
</dbReference>
<evidence type="ECO:0000256" key="8">
    <source>
        <dbReference type="ARBA" id="ARBA00022837"/>
    </source>
</evidence>
<evidence type="ECO:0000256" key="11">
    <source>
        <dbReference type="PROSITE-ProRule" id="PRU00076"/>
    </source>
</evidence>
<keyword evidence="7" id="KW-0677">Repeat</keyword>
<keyword evidence="15" id="KW-1185">Reference proteome</keyword>